<evidence type="ECO:0000256" key="1">
    <source>
        <dbReference type="SAM" id="SignalP"/>
    </source>
</evidence>
<sequence length="112" mass="12882">MRTIILSLFLFSSWVSANEFVGIYIQAPNERTEKVNELVKTRTGEDISYKAIHIDEENVSYYWGKEALYTIPYKIYGNTLVAYPGNSSLVFFKENKSTLITTGFKYVKTTSQ</sequence>
<name>A0A9J6RS96_9GAMM</name>
<organism evidence="2 3">
    <name type="scientific">Dasania phycosphaerae</name>
    <dbReference type="NCBI Taxonomy" id="2950436"/>
    <lineage>
        <taxon>Bacteria</taxon>
        <taxon>Pseudomonadati</taxon>
        <taxon>Pseudomonadota</taxon>
        <taxon>Gammaproteobacteria</taxon>
        <taxon>Cellvibrionales</taxon>
        <taxon>Spongiibacteraceae</taxon>
        <taxon>Dasania</taxon>
    </lineage>
</organism>
<comment type="caution">
    <text evidence="2">The sequence shown here is derived from an EMBL/GenBank/DDBJ whole genome shotgun (WGS) entry which is preliminary data.</text>
</comment>
<accession>A0A9J6RS96</accession>
<dbReference type="EMBL" id="JAPTGG010000032">
    <property type="protein sequence ID" value="MCZ0867242.1"/>
    <property type="molecule type" value="Genomic_DNA"/>
</dbReference>
<evidence type="ECO:0000313" key="2">
    <source>
        <dbReference type="EMBL" id="MCZ0867242.1"/>
    </source>
</evidence>
<dbReference type="RefSeq" id="WP_268905478.1">
    <property type="nucleotide sequence ID" value="NZ_JAPTGG010000032.1"/>
</dbReference>
<feature type="chain" id="PRO_5039902704" evidence="1">
    <location>
        <begin position="18"/>
        <end position="112"/>
    </location>
</feature>
<dbReference type="Proteomes" id="UP001069090">
    <property type="component" value="Unassembled WGS sequence"/>
</dbReference>
<keyword evidence="3" id="KW-1185">Reference proteome</keyword>
<proteinExistence type="predicted"/>
<reference evidence="2 3" key="1">
    <citation type="submission" date="2022-12" db="EMBL/GenBank/DDBJ databases">
        <title>Dasania phycosphaerae sp. nov., isolated from particulate material of the south coast of Korea.</title>
        <authorList>
            <person name="Jiang Y."/>
        </authorList>
    </citation>
    <scope>NUCLEOTIDE SEQUENCE [LARGE SCALE GENOMIC DNA]</scope>
    <source>
        <strain evidence="2 3">GY-19</strain>
    </source>
</reference>
<dbReference type="AlphaFoldDB" id="A0A9J6RS96"/>
<protein>
    <submittedName>
        <fullName evidence="2">Uncharacterized protein</fullName>
    </submittedName>
</protein>
<gene>
    <name evidence="2" type="ORF">O0V09_18755</name>
</gene>
<feature type="signal peptide" evidence="1">
    <location>
        <begin position="1"/>
        <end position="17"/>
    </location>
</feature>
<keyword evidence="1" id="KW-0732">Signal</keyword>
<evidence type="ECO:0000313" key="3">
    <source>
        <dbReference type="Proteomes" id="UP001069090"/>
    </source>
</evidence>